<feature type="transmembrane region" description="Helical" evidence="3">
    <location>
        <begin position="6"/>
        <end position="26"/>
    </location>
</feature>
<comment type="caution">
    <text evidence="5">The sequence shown here is derived from an EMBL/GenBank/DDBJ whole genome shotgun (WGS) entry which is preliminary data.</text>
</comment>
<keyword evidence="3" id="KW-0812">Transmembrane</keyword>
<evidence type="ECO:0000313" key="5">
    <source>
        <dbReference type="EMBL" id="RZT91211.1"/>
    </source>
</evidence>
<accession>A0A4Q7V442</accession>
<evidence type="ECO:0000256" key="1">
    <source>
        <dbReference type="ARBA" id="ARBA00022679"/>
    </source>
</evidence>
<keyword evidence="2" id="KW-0012">Acyltransferase</keyword>
<evidence type="ECO:0000313" key="6">
    <source>
        <dbReference type="Proteomes" id="UP000293562"/>
    </source>
</evidence>
<gene>
    <name evidence="5" type="ORF">EV201_3217</name>
</gene>
<dbReference type="Gene3D" id="3.40.630.30">
    <property type="match status" value="1"/>
</dbReference>
<evidence type="ECO:0000256" key="3">
    <source>
        <dbReference type="SAM" id="Phobius"/>
    </source>
</evidence>
<dbReference type="EMBL" id="SHKN01000006">
    <property type="protein sequence ID" value="RZT91211.1"/>
    <property type="molecule type" value="Genomic_DNA"/>
</dbReference>
<keyword evidence="3" id="KW-0472">Membrane</keyword>
<proteinExistence type="predicted"/>
<sequence>MNIGVVLLGCGRIISVCGLSVIYYICCAETKMQIFMVETKVYTSFLKPDNYQRESIVDFLHTHLEEYGDERQDIDKAVAYALKERASLGGFIIKAKKADEIVGVVVVNRTGMEGYIPENILVYIASHKRCRGQGVGKQLMQEAIELSQGDIALHVEPDNPAKFLYEKLGFENKYFEMRFKK</sequence>
<dbReference type="InterPro" id="IPR016181">
    <property type="entry name" value="Acyl_CoA_acyltransferase"/>
</dbReference>
<keyword evidence="1 5" id="KW-0808">Transferase</keyword>
<evidence type="ECO:0000259" key="4">
    <source>
        <dbReference type="PROSITE" id="PS51186"/>
    </source>
</evidence>
<name>A0A4Q7V442_9BACT</name>
<keyword evidence="6" id="KW-1185">Reference proteome</keyword>
<dbReference type="AlphaFoldDB" id="A0A4Q7V442"/>
<reference evidence="5 6" key="1">
    <citation type="submission" date="2019-02" db="EMBL/GenBank/DDBJ databases">
        <title>Genomic Encyclopedia of Type Strains, Phase IV (KMG-IV): sequencing the most valuable type-strain genomes for metagenomic binning, comparative biology and taxonomic classification.</title>
        <authorList>
            <person name="Goeker M."/>
        </authorList>
    </citation>
    <scope>NUCLEOTIDE SEQUENCE [LARGE SCALE GENOMIC DNA]</scope>
    <source>
        <strain evidence="5 6">DSM 28825</strain>
    </source>
</reference>
<dbReference type="InterPro" id="IPR000182">
    <property type="entry name" value="GNAT_dom"/>
</dbReference>
<dbReference type="PROSITE" id="PS51186">
    <property type="entry name" value="GNAT"/>
    <property type="match status" value="1"/>
</dbReference>
<dbReference type="InterPro" id="IPR050680">
    <property type="entry name" value="YpeA/RimI_acetyltransf"/>
</dbReference>
<dbReference type="GO" id="GO:0016747">
    <property type="term" value="F:acyltransferase activity, transferring groups other than amino-acyl groups"/>
    <property type="evidence" value="ECO:0007669"/>
    <property type="project" value="InterPro"/>
</dbReference>
<dbReference type="SUPFAM" id="SSF55729">
    <property type="entry name" value="Acyl-CoA N-acyltransferases (Nat)"/>
    <property type="match status" value="1"/>
</dbReference>
<dbReference type="Proteomes" id="UP000293562">
    <property type="component" value="Unassembled WGS sequence"/>
</dbReference>
<dbReference type="CDD" id="cd04301">
    <property type="entry name" value="NAT_SF"/>
    <property type="match status" value="1"/>
</dbReference>
<keyword evidence="3" id="KW-1133">Transmembrane helix</keyword>
<evidence type="ECO:0000256" key="2">
    <source>
        <dbReference type="ARBA" id="ARBA00023315"/>
    </source>
</evidence>
<dbReference type="PANTHER" id="PTHR43420">
    <property type="entry name" value="ACETYLTRANSFERASE"/>
    <property type="match status" value="1"/>
</dbReference>
<organism evidence="5 6">
    <name type="scientific">Ancylomarina subtilis</name>
    <dbReference type="NCBI Taxonomy" id="1639035"/>
    <lineage>
        <taxon>Bacteria</taxon>
        <taxon>Pseudomonadati</taxon>
        <taxon>Bacteroidota</taxon>
        <taxon>Bacteroidia</taxon>
        <taxon>Marinilabiliales</taxon>
        <taxon>Marinifilaceae</taxon>
        <taxon>Ancylomarina</taxon>
    </lineage>
</organism>
<dbReference type="Pfam" id="PF00583">
    <property type="entry name" value="Acetyltransf_1"/>
    <property type="match status" value="1"/>
</dbReference>
<feature type="domain" description="N-acetyltransferase" evidence="4">
    <location>
        <begin position="46"/>
        <end position="181"/>
    </location>
</feature>
<protein>
    <submittedName>
        <fullName evidence="5">Acetyltransferase (GNAT) family protein</fullName>
    </submittedName>
</protein>